<dbReference type="SMART" id="SM00567">
    <property type="entry name" value="EZ_HEAT"/>
    <property type="match status" value="4"/>
</dbReference>
<comment type="function">
    <text evidence="1">Catalyzes the hydroxylation of the N(6)-(4-aminobutyl)-L-lysine intermediate produced by deoxyhypusine synthase/DHPS on a critical lysine of the eukaryotic translation initiation factor 5A/eIF-5A. This is the second step of the post-translational modification of that lysine into an unusual amino acid residue named hypusine. Hypusination is unique to mature eIF-5A factor and is essential for its function.</text>
</comment>
<evidence type="ECO:0000313" key="3">
    <source>
        <dbReference type="EMBL" id="SER40830.1"/>
    </source>
</evidence>
<evidence type="ECO:0000256" key="1">
    <source>
        <dbReference type="ARBA" id="ARBA00045876"/>
    </source>
</evidence>
<dbReference type="STRING" id="1464123.SAMN05444126_10117"/>
<feature type="domain" description="Scaffold protein Nfu/NifU N-terminal" evidence="2">
    <location>
        <begin position="4"/>
        <end position="90"/>
    </location>
</feature>
<dbReference type="OrthoDB" id="420201at2"/>
<dbReference type="SMART" id="SM00932">
    <property type="entry name" value="Nfu_N"/>
    <property type="match status" value="1"/>
</dbReference>
<dbReference type="InterPro" id="IPR011989">
    <property type="entry name" value="ARM-like"/>
</dbReference>
<dbReference type="PANTHER" id="PTHR12697:SF37">
    <property type="entry name" value="CONSERVED VIRULENCE FACTOR C"/>
    <property type="match status" value="1"/>
</dbReference>
<dbReference type="SUPFAM" id="SSF110836">
    <property type="entry name" value="Hypothetical protein SAV1430"/>
    <property type="match status" value="1"/>
</dbReference>
<dbReference type="InterPro" id="IPR036498">
    <property type="entry name" value="Nfu/NifU_N_sf"/>
</dbReference>
<dbReference type="InterPro" id="IPR004155">
    <property type="entry name" value="PBS_lyase_HEAT"/>
</dbReference>
<dbReference type="InterPro" id="IPR025989">
    <property type="entry name" value="Virulence_F_dom"/>
</dbReference>
<dbReference type="Gene3D" id="1.25.10.10">
    <property type="entry name" value="Leucine-rich Repeat Variant"/>
    <property type="match status" value="1"/>
</dbReference>
<evidence type="ECO:0000313" key="4">
    <source>
        <dbReference type="Proteomes" id="UP000199318"/>
    </source>
</evidence>
<dbReference type="InterPro" id="IPR014824">
    <property type="entry name" value="Nfu/NifU_N"/>
</dbReference>
<dbReference type="Proteomes" id="UP000199318">
    <property type="component" value="Unassembled WGS sequence"/>
</dbReference>
<name>A0A1H9NY25_9BACI</name>
<keyword evidence="4" id="KW-1185">Reference proteome</keyword>
<dbReference type="SUPFAM" id="SSF48371">
    <property type="entry name" value="ARM repeat"/>
    <property type="match status" value="1"/>
</dbReference>
<dbReference type="Gene3D" id="3.30.1370.70">
    <property type="entry name" value="Scaffold protein Nfu/NifU, N-terminal domain"/>
    <property type="match status" value="1"/>
</dbReference>
<dbReference type="AlphaFoldDB" id="A0A1H9NY25"/>
<dbReference type="Pfam" id="PF13769">
    <property type="entry name" value="Virulence_fact"/>
    <property type="match status" value="1"/>
</dbReference>
<reference evidence="4" key="1">
    <citation type="submission" date="2016-10" db="EMBL/GenBank/DDBJ databases">
        <authorList>
            <person name="de Groot N.N."/>
        </authorList>
    </citation>
    <scope>NUCLEOTIDE SEQUENCE [LARGE SCALE GENOMIC DNA]</scope>
    <source>
        <strain evidence="4">10nlg</strain>
    </source>
</reference>
<dbReference type="PROSITE" id="PS50077">
    <property type="entry name" value="HEAT_REPEAT"/>
    <property type="match status" value="1"/>
</dbReference>
<dbReference type="GO" id="GO:0016491">
    <property type="term" value="F:oxidoreductase activity"/>
    <property type="evidence" value="ECO:0007669"/>
    <property type="project" value="TreeGrafter"/>
</dbReference>
<dbReference type="PANTHER" id="PTHR12697">
    <property type="entry name" value="PBS LYASE HEAT-LIKE PROTEIN"/>
    <property type="match status" value="1"/>
</dbReference>
<proteinExistence type="predicted"/>
<dbReference type="Pfam" id="PF08712">
    <property type="entry name" value="Nfu_N"/>
    <property type="match status" value="1"/>
</dbReference>
<comment type="caution">
    <text evidence="3">The sequence shown here is derived from an EMBL/GenBank/DDBJ whole genome shotgun (WGS) entry which is preliminary data.</text>
</comment>
<gene>
    <name evidence="3" type="ORF">SAMN05444126_10117</name>
</gene>
<accession>A0A1H9NY25</accession>
<protein>
    <submittedName>
        <fullName evidence="3">HEAT repeat-containing protein</fullName>
    </submittedName>
</protein>
<organism evidence="3 4">
    <name type="scientific">Salisediminibacterium halotolerans</name>
    <dbReference type="NCBI Taxonomy" id="517425"/>
    <lineage>
        <taxon>Bacteria</taxon>
        <taxon>Bacillati</taxon>
        <taxon>Bacillota</taxon>
        <taxon>Bacilli</taxon>
        <taxon>Bacillales</taxon>
        <taxon>Bacillaceae</taxon>
        <taxon>Salisediminibacterium</taxon>
    </lineage>
</organism>
<dbReference type="InterPro" id="IPR021133">
    <property type="entry name" value="HEAT_type_2"/>
</dbReference>
<evidence type="ECO:0000259" key="2">
    <source>
        <dbReference type="SMART" id="SM00932"/>
    </source>
</evidence>
<dbReference type="RefSeq" id="WP_093071493.1">
    <property type="nucleotide sequence ID" value="NZ_FOGV01000001.1"/>
</dbReference>
<sequence length="375" mass="42777">MQIRTIEPTPSPNTMKVILTESLSEGKANNYHKETIHNAPQFIQEIFAIEGVTGVYHVADFLAVERHPKADWKVILPKVRAVFGEENRTDEHAEETVDEHYGEIQVQVQVFKDIPMQVKVTDGTEEVRTGLREAFTLAVNQAALPDDNIVMMRKWSEQRPRYGDLQEVAEEVAAELEASYSDERLERLAQRAHTAESEKTAQEDRWIQVTPEMLDAEDWRERFSLLERLNPTLEDLPVLEKALEDEKASIRRLAVVYFGMIEDEQILPYLEQAMKDKSVTVRRTAGDAFSDIGSEKGIPAMIDALSDKNKLVRWRAAMFLYELGDDSAVKELEKTAEDPEFEVALQAKLALARIQEGEEAKGSVWKQMTEAFDKK</sequence>
<dbReference type="Pfam" id="PF13646">
    <property type="entry name" value="HEAT_2"/>
    <property type="match status" value="1"/>
</dbReference>
<dbReference type="EMBL" id="FOGV01000001">
    <property type="protein sequence ID" value="SER40830.1"/>
    <property type="molecule type" value="Genomic_DNA"/>
</dbReference>
<dbReference type="InterPro" id="IPR016024">
    <property type="entry name" value="ARM-type_fold"/>
</dbReference>